<accession>A0AAI8YLH7</accession>
<evidence type="ECO:0000313" key="2">
    <source>
        <dbReference type="EMBL" id="CAJ2509273.1"/>
    </source>
</evidence>
<reference evidence="2" key="1">
    <citation type="submission" date="2023-10" db="EMBL/GenBank/DDBJ databases">
        <authorList>
            <person name="Hackl T."/>
        </authorList>
    </citation>
    <scope>NUCLEOTIDE SEQUENCE</scope>
</reference>
<gene>
    <name evidence="2" type="ORF">KHLLAP_LOCUS9741</name>
</gene>
<comment type="caution">
    <text evidence="2">The sequence shown here is derived from an EMBL/GenBank/DDBJ whole genome shotgun (WGS) entry which is preliminary data.</text>
</comment>
<evidence type="ECO:0000256" key="1">
    <source>
        <dbReference type="SAM" id="MobiDB-lite"/>
    </source>
</evidence>
<dbReference type="Proteomes" id="UP001295740">
    <property type="component" value="Unassembled WGS sequence"/>
</dbReference>
<sequence>MRNTNGRFPSPLPDLVDLLNLWKPFDELPDDHDEIPKHQYCLSQPSGLTTASTSDLDIWRYEDYLRQKWACAEAMPESFDPRQLENARKSRFKPCMREQATSQSEDGLSSGEEEYEDEDDESPEVTPLAQKSNLDTLCPSQKNASTESLCSLVSVTSPLDTDEQLESYEGEVTINEASVENINRMKTRPRSTTLSVVERVQSDIPERQPTPRIRSGSKPPLSRSAFANSGLPCLQDGCNGRNSAALPAMYHRGQKYFPYKSRTVRM</sequence>
<keyword evidence="3" id="KW-1185">Reference proteome</keyword>
<evidence type="ECO:0000313" key="3">
    <source>
        <dbReference type="Proteomes" id="UP001295740"/>
    </source>
</evidence>
<dbReference type="AlphaFoldDB" id="A0AAI8YLH7"/>
<name>A0AAI8YLH7_9PEZI</name>
<dbReference type="EMBL" id="CAUWAG010000012">
    <property type="protein sequence ID" value="CAJ2509273.1"/>
    <property type="molecule type" value="Genomic_DNA"/>
</dbReference>
<protein>
    <submittedName>
        <fullName evidence="2">Uu.00g142990.m01.CDS01</fullName>
    </submittedName>
</protein>
<organism evidence="2 3">
    <name type="scientific">Anthostomella pinea</name>
    <dbReference type="NCBI Taxonomy" id="933095"/>
    <lineage>
        <taxon>Eukaryota</taxon>
        <taxon>Fungi</taxon>
        <taxon>Dikarya</taxon>
        <taxon>Ascomycota</taxon>
        <taxon>Pezizomycotina</taxon>
        <taxon>Sordariomycetes</taxon>
        <taxon>Xylariomycetidae</taxon>
        <taxon>Xylariales</taxon>
        <taxon>Xylariaceae</taxon>
        <taxon>Anthostomella</taxon>
    </lineage>
</organism>
<feature type="compositionally biased region" description="Acidic residues" evidence="1">
    <location>
        <begin position="111"/>
        <end position="123"/>
    </location>
</feature>
<proteinExistence type="predicted"/>
<feature type="region of interest" description="Disordered" evidence="1">
    <location>
        <begin position="90"/>
        <end position="127"/>
    </location>
</feature>